<feature type="transmembrane region" description="Helical" evidence="1">
    <location>
        <begin position="124"/>
        <end position="149"/>
    </location>
</feature>
<feature type="transmembrane region" description="Helical" evidence="1">
    <location>
        <begin position="156"/>
        <end position="175"/>
    </location>
</feature>
<dbReference type="InterPro" id="IPR009577">
    <property type="entry name" value="Sm_multidrug_ex"/>
</dbReference>
<accession>S0G666</accession>
<reference evidence="3 4" key="1">
    <citation type="journal article" date="2013" name="Genome Announc.">
        <title>Draft Genome Sequence of Desulfotignum phosphitoxidans DSM 13687 Strain FiPS-3.</title>
        <authorList>
            <person name="Poehlein A."/>
            <person name="Daniel R."/>
            <person name="Simeonova D.D."/>
        </authorList>
    </citation>
    <scope>NUCLEOTIDE SEQUENCE [LARGE SCALE GENOMIC DNA]</scope>
    <source>
        <strain evidence="3 4">DSM 13687</strain>
    </source>
</reference>
<dbReference type="Pfam" id="PF06695">
    <property type="entry name" value="Sm_multidrug_ex"/>
    <property type="match status" value="1"/>
</dbReference>
<dbReference type="OrthoDB" id="5420154at2"/>
<keyword evidence="4" id="KW-1185">Reference proteome</keyword>
<dbReference type="PANTHER" id="PTHR36007">
    <property type="entry name" value="TRANSPORT PROTEIN-RELATED"/>
    <property type="match status" value="1"/>
</dbReference>
<sequence length="222" mass="25251">MKNQLFKTTQGKLLIISICMALVLVGTIGFYLATDAALAKTLILTFFANTFGGRSVGIGLCILQGLTAFPTIFYNFYLEVMVVLFTYAVFALTTTNYLRVEWIIRAMERVAETALKKKHKIERFGWFGIFLFVMIPLPVTGPVVGAIIGSMIGLGWIRNFSATFLGTLTALVLWFEFFEFLDERFQMIQSFFVIILILVLIPYFGKIRRLIESLRRKKPLDP</sequence>
<dbReference type="AlphaFoldDB" id="S0G666"/>
<organism evidence="3 4">
    <name type="scientific">Desulfotignum phosphitoxidans DSM 13687</name>
    <dbReference type="NCBI Taxonomy" id="1286635"/>
    <lineage>
        <taxon>Bacteria</taxon>
        <taxon>Pseudomonadati</taxon>
        <taxon>Thermodesulfobacteriota</taxon>
        <taxon>Desulfobacteria</taxon>
        <taxon>Desulfobacterales</taxon>
        <taxon>Desulfobacteraceae</taxon>
        <taxon>Desulfotignum</taxon>
    </lineage>
</organism>
<dbReference type="EMBL" id="APJX01000008">
    <property type="protein sequence ID" value="EMS78466.1"/>
    <property type="molecule type" value="Genomic_DNA"/>
</dbReference>
<dbReference type="PANTHER" id="PTHR36007:SF2">
    <property type="entry name" value="TRANSPORT PROTEIN-RELATED"/>
    <property type="match status" value="1"/>
</dbReference>
<feature type="transmembrane region" description="Helical" evidence="1">
    <location>
        <begin position="187"/>
        <end position="205"/>
    </location>
</feature>
<comment type="caution">
    <text evidence="3">The sequence shown here is derived from an EMBL/GenBank/DDBJ whole genome shotgun (WGS) entry which is preliminary data.</text>
</comment>
<evidence type="ECO:0000313" key="4">
    <source>
        <dbReference type="Proteomes" id="UP000014216"/>
    </source>
</evidence>
<feature type="transmembrane region" description="Helical" evidence="1">
    <location>
        <begin position="76"/>
        <end position="98"/>
    </location>
</feature>
<evidence type="ECO:0000256" key="1">
    <source>
        <dbReference type="SAM" id="Phobius"/>
    </source>
</evidence>
<evidence type="ECO:0000313" key="2">
    <source>
        <dbReference type="EMBL" id="EMS78466.1"/>
    </source>
</evidence>
<keyword evidence="1" id="KW-0812">Transmembrane</keyword>
<feature type="transmembrane region" description="Helical" evidence="1">
    <location>
        <begin position="12"/>
        <end position="34"/>
    </location>
</feature>
<evidence type="ECO:0000313" key="3">
    <source>
        <dbReference type="EMBL" id="EMS80152.1"/>
    </source>
</evidence>
<gene>
    <name evidence="3" type="ORF">Dpo_3c02960</name>
    <name evidence="2" type="ORF">Dpo_8c01330</name>
</gene>
<name>S0G666_9BACT</name>
<keyword evidence="1" id="KW-1133">Transmembrane helix</keyword>
<feature type="transmembrane region" description="Helical" evidence="1">
    <location>
        <begin position="46"/>
        <end position="69"/>
    </location>
</feature>
<protein>
    <recommendedName>
        <fullName evidence="5">Small multi-drug export protein</fullName>
    </recommendedName>
</protein>
<dbReference type="Proteomes" id="UP000014216">
    <property type="component" value="Unassembled WGS sequence"/>
</dbReference>
<dbReference type="EMBL" id="APJX01000003">
    <property type="protein sequence ID" value="EMS80152.1"/>
    <property type="molecule type" value="Genomic_DNA"/>
</dbReference>
<keyword evidence="1" id="KW-0472">Membrane</keyword>
<evidence type="ECO:0008006" key="5">
    <source>
        <dbReference type="Google" id="ProtNLM"/>
    </source>
</evidence>
<proteinExistence type="predicted"/>
<dbReference type="RefSeq" id="WP_006965492.1">
    <property type="nucleotide sequence ID" value="NZ_APJX01000003.1"/>
</dbReference>